<feature type="compositionally biased region" description="Polar residues" evidence="1">
    <location>
        <begin position="364"/>
        <end position="373"/>
    </location>
</feature>
<evidence type="ECO:0000313" key="4">
    <source>
        <dbReference type="EMBL" id="MDH2389451.1"/>
    </source>
</evidence>
<name>A0ABT6HLB4_9ACTN</name>
<dbReference type="Pfam" id="PF20028">
    <property type="entry name" value="VMAP-C"/>
    <property type="match status" value="1"/>
</dbReference>
<evidence type="ECO:0000259" key="3">
    <source>
        <dbReference type="Pfam" id="PF20028"/>
    </source>
</evidence>
<evidence type="ECO:0000256" key="1">
    <source>
        <dbReference type="SAM" id="MobiDB-lite"/>
    </source>
</evidence>
<dbReference type="InterPro" id="IPR009003">
    <property type="entry name" value="Peptidase_S1_PA"/>
</dbReference>
<dbReference type="PANTHER" id="PTHR43019">
    <property type="entry name" value="SERINE ENDOPROTEASE DEGS"/>
    <property type="match status" value="1"/>
</dbReference>
<accession>A0ABT6HLB4</accession>
<feature type="compositionally biased region" description="Pro residues" evidence="1">
    <location>
        <begin position="378"/>
        <end position="422"/>
    </location>
</feature>
<proteinExistence type="predicted"/>
<feature type="compositionally biased region" description="Basic and acidic residues" evidence="1">
    <location>
        <begin position="307"/>
        <end position="318"/>
    </location>
</feature>
<organism evidence="4 5">
    <name type="scientific">Streptomyces chengmaiensis</name>
    <dbReference type="NCBI Taxonomy" id="3040919"/>
    <lineage>
        <taxon>Bacteria</taxon>
        <taxon>Bacillati</taxon>
        <taxon>Actinomycetota</taxon>
        <taxon>Actinomycetes</taxon>
        <taxon>Kitasatosporales</taxon>
        <taxon>Streptomycetaceae</taxon>
        <taxon>Streptomyces</taxon>
    </lineage>
</organism>
<gene>
    <name evidence="4" type="ORF">QCN29_11725</name>
</gene>
<dbReference type="SUPFAM" id="SSF50494">
    <property type="entry name" value="Trypsin-like serine proteases"/>
    <property type="match status" value="1"/>
</dbReference>
<feature type="domain" description="vWA-MoxR associated protein C-terminal" evidence="3">
    <location>
        <begin position="464"/>
        <end position="698"/>
    </location>
</feature>
<keyword evidence="5" id="KW-1185">Reference proteome</keyword>
<evidence type="ECO:0000259" key="2">
    <source>
        <dbReference type="Pfam" id="PF19916"/>
    </source>
</evidence>
<dbReference type="RefSeq" id="WP_279927797.1">
    <property type="nucleotide sequence ID" value="NZ_JARWBG010000010.1"/>
</dbReference>
<dbReference type="InterPro" id="IPR045450">
    <property type="entry name" value="VMAP_C"/>
</dbReference>
<sequence length="713" mass="75591">MTGPAGWHARVDLAGSALGSGFLVSEHHVLTCAHVVQQTREAEVVFPGAPALGPVPATVAVRGPWAGRAQDPGDVAVLELSRPVGLTPAAFAGLEDAYGSPSPRLVAHGFPDGYGEEGVQSELRATSRRLIGDEWSQLELWTGYGQQPTHGFSGAAAVLEEGGTVVGMVSAHDETARNGRMIPTRVLARHWSPLAELIPTPGYGPEEKRSLRELVARLPEPGAPAVGELVRSSAGPLGVQLLPPIDSLWAAAWLLLSETRPSPGNLPLADFAVRLADASEPAPAALGLRDWARAHRAAHAAPMTAGRADHGRRAHGVEDALGPHGAAARARGPHATEGAHAAHEAAPPDAGAHDPGLRAMGNAQEPTAASSVPSGAIGPPPFPPSPAPPSPPPFPPSPAPPSPPPFPPSPAPPSPPPFPPSPADRTRSLGQVVAAPGPAAEPRPRSPILVTVRHSGADRNALLVEVAAYRDGRPQLIGEQRLARNRVRDWVLARIDEAFGAIDAAGRELIAFSLPRDWINQPVDEWRRRQGMRTPLGCHAPVVVLDHERRASELLQFKLRKMWAVLDGRPGSAVHPLPCDLPQRPEQLSVRLQDVYGPVGLPRPPRSARDRLHRAVLDAPAPIVLWPRTGCPGPGGGRGPCGDDCRGGDFLRRLGERLAALPPDELPEQVMELRKSAFTHEGPEPHWAKGVSLVWEDPRWFPEAGWLRHSPVG</sequence>
<evidence type="ECO:0000313" key="5">
    <source>
        <dbReference type="Proteomes" id="UP001223144"/>
    </source>
</evidence>
<dbReference type="EMBL" id="JARWBG010000010">
    <property type="protein sequence ID" value="MDH2389451.1"/>
    <property type="molecule type" value="Genomic_DNA"/>
</dbReference>
<protein>
    <submittedName>
        <fullName evidence="4">Trypsin-like peptidase domain-containing protein</fullName>
    </submittedName>
</protein>
<dbReference type="Pfam" id="PF13365">
    <property type="entry name" value="Trypsin_2"/>
    <property type="match status" value="1"/>
</dbReference>
<comment type="caution">
    <text evidence="4">The sequence shown here is derived from an EMBL/GenBank/DDBJ whole genome shotgun (WGS) entry which is preliminary data.</text>
</comment>
<feature type="region of interest" description="Disordered" evidence="1">
    <location>
        <begin position="302"/>
        <end position="427"/>
    </location>
</feature>
<feature type="compositionally biased region" description="Low complexity" evidence="1">
    <location>
        <begin position="322"/>
        <end position="350"/>
    </location>
</feature>
<dbReference type="InterPro" id="IPR045555">
    <property type="entry name" value="VMAP-M0"/>
</dbReference>
<dbReference type="Gene3D" id="2.40.10.120">
    <property type="match status" value="1"/>
</dbReference>
<feature type="domain" description="vWA-MoxR associated protein middle region 0" evidence="2">
    <location>
        <begin position="204"/>
        <end position="298"/>
    </location>
</feature>
<dbReference type="Proteomes" id="UP001223144">
    <property type="component" value="Unassembled WGS sequence"/>
</dbReference>
<dbReference type="Pfam" id="PF19916">
    <property type="entry name" value="VMAP-M0"/>
    <property type="match status" value="1"/>
</dbReference>
<dbReference type="PANTHER" id="PTHR43019:SF23">
    <property type="entry name" value="PROTEASE DO-LIKE 5, CHLOROPLASTIC"/>
    <property type="match status" value="1"/>
</dbReference>
<reference evidence="4 5" key="1">
    <citation type="submission" date="2023-04" db="EMBL/GenBank/DDBJ databases">
        <title>Streptomyces chengmaiensis sp. nov. isolated from the stem of mangrove plant in Hainan.</title>
        <authorList>
            <person name="Huang X."/>
            <person name="Zhou S."/>
            <person name="Chu X."/>
            <person name="Xie Y."/>
            <person name="Lin Y."/>
        </authorList>
    </citation>
    <scope>NUCLEOTIDE SEQUENCE [LARGE SCALE GENOMIC DNA]</scope>
    <source>
        <strain evidence="4 5">HNM0663</strain>
    </source>
</reference>